<dbReference type="EMBL" id="UZAN01000892">
    <property type="protein sequence ID" value="VDP21031.1"/>
    <property type="molecule type" value="Genomic_DNA"/>
</dbReference>
<evidence type="ECO:0000256" key="4">
    <source>
        <dbReference type="ARBA" id="ARBA00023136"/>
    </source>
</evidence>
<evidence type="ECO:0000313" key="6">
    <source>
        <dbReference type="EMBL" id="VDP21031.1"/>
    </source>
</evidence>
<sequence>MGNLTCYMAPAMVDGFVTGASVHVLTSQISSLFGVKAAAKKEGIGSLFLIAYSRRNYVDILSA</sequence>
<protein>
    <recommendedName>
        <fullName evidence="5">SLC26A/SulP transporter domain-containing protein</fullName>
    </recommendedName>
</protein>
<evidence type="ECO:0000259" key="5">
    <source>
        <dbReference type="Pfam" id="PF00916"/>
    </source>
</evidence>
<accession>A0A3P8BG90</accession>
<dbReference type="InterPro" id="IPR011547">
    <property type="entry name" value="SLC26A/SulP_dom"/>
</dbReference>
<organism evidence="6 7">
    <name type="scientific">Echinostoma caproni</name>
    <dbReference type="NCBI Taxonomy" id="27848"/>
    <lineage>
        <taxon>Eukaryota</taxon>
        <taxon>Metazoa</taxon>
        <taxon>Spiralia</taxon>
        <taxon>Lophotrochozoa</taxon>
        <taxon>Platyhelminthes</taxon>
        <taxon>Trematoda</taxon>
        <taxon>Digenea</taxon>
        <taxon>Plagiorchiida</taxon>
        <taxon>Echinostomata</taxon>
        <taxon>Echinostomatoidea</taxon>
        <taxon>Echinostomatidae</taxon>
        <taxon>Echinostoma</taxon>
    </lineage>
</organism>
<evidence type="ECO:0000256" key="2">
    <source>
        <dbReference type="ARBA" id="ARBA00022692"/>
    </source>
</evidence>
<dbReference type="GO" id="GO:0016020">
    <property type="term" value="C:membrane"/>
    <property type="evidence" value="ECO:0007669"/>
    <property type="project" value="UniProtKB-SubCell"/>
</dbReference>
<name>A0A3P8BG90_9TREM</name>
<evidence type="ECO:0000256" key="1">
    <source>
        <dbReference type="ARBA" id="ARBA00004141"/>
    </source>
</evidence>
<dbReference type="OrthoDB" id="288203at2759"/>
<feature type="domain" description="SLC26A/SulP transporter" evidence="5">
    <location>
        <begin position="1"/>
        <end position="44"/>
    </location>
</feature>
<keyword evidence="4" id="KW-0472">Membrane</keyword>
<keyword evidence="2" id="KW-0812">Transmembrane</keyword>
<dbReference type="Proteomes" id="UP000272942">
    <property type="component" value="Unassembled WGS sequence"/>
</dbReference>
<keyword evidence="3" id="KW-1133">Transmembrane helix</keyword>
<dbReference type="Pfam" id="PF00916">
    <property type="entry name" value="Sulfate_transp"/>
    <property type="match status" value="1"/>
</dbReference>
<evidence type="ECO:0000313" key="7">
    <source>
        <dbReference type="Proteomes" id="UP000272942"/>
    </source>
</evidence>
<gene>
    <name evidence="6" type="ORF">ECPE_LOCUS282</name>
</gene>
<evidence type="ECO:0000256" key="3">
    <source>
        <dbReference type="ARBA" id="ARBA00022989"/>
    </source>
</evidence>
<reference evidence="6 7" key="1">
    <citation type="submission" date="2018-11" db="EMBL/GenBank/DDBJ databases">
        <authorList>
            <consortium name="Pathogen Informatics"/>
        </authorList>
    </citation>
    <scope>NUCLEOTIDE SEQUENCE [LARGE SCALE GENOMIC DNA]</scope>
    <source>
        <strain evidence="6 7">Egypt</strain>
    </source>
</reference>
<dbReference type="AlphaFoldDB" id="A0A3P8BG90"/>
<proteinExistence type="predicted"/>
<comment type="subcellular location">
    <subcellularLocation>
        <location evidence="1">Membrane</location>
        <topology evidence="1">Multi-pass membrane protein</topology>
    </subcellularLocation>
</comment>
<keyword evidence="7" id="KW-1185">Reference proteome</keyword>